<accession>U4LH90</accession>
<dbReference type="OrthoDB" id="5462273at2759"/>
<gene>
    <name evidence="3" type="ORF">PCON_09483</name>
</gene>
<evidence type="ECO:0000313" key="3">
    <source>
        <dbReference type="EMBL" id="CCX30882.1"/>
    </source>
</evidence>
<dbReference type="EMBL" id="HF935497">
    <property type="protein sequence ID" value="CCX30882.1"/>
    <property type="molecule type" value="Genomic_DNA"/>
</dbReference>
<evidence type="ECO:0000256" key="2">
    <source>
        <dbReference type="SAM" id="SignalP"/>
    </source>
</evidence>
<keyword evidence="2" id="KW-0732">Signal</keyword>
<dbReference type="AlphaFoldDB" id="U4LH90"/>
<organism evidence="3 4">
    <name type="scientific">Pyronema omphalodes (strain CBS 100304)</name>
    <name type="common">Pyronema confluens</name>
    <dbReference type="NCBI Taxonomy" id="1076935"/>
    <lineage>
        <taxon>Eukaryota</taxon>
        <taxon>Fungi</taxon>
        <taxon>Dikarya</taxon>
        <taxon>Ascomycota</taxon>
        <taxon>Pezizomycotina</taxon>
        <taxon>Pezizomycetes</taxon>
        <taxon>Pezizales</taxon>
        <taxon>Pyronemataceae</taxon>
        <taxon>Pyronema</taxon>
    </lineage>
</organism>
<dbReference type="Proteomes" id="UP000018144">
    <property type="component" value="Unassembled WGS sequence"/>
</dbReference>
<evidence type="ECO:0000313" key="4">
    <source>
        <dbReference type="Proteomes" id="UP000018144"/>
    </source>
</evidence>
<keyword evidence="4" id="KW-1185">Reference proteome</keyword>
<feature type="region of interest" description="Disordered" evidence="1">
    <location>
        <begin position="159"/>
        <end position="180"/>
    </location>
</feature>
<evidence type="ECO:0000256" key="1">
    <source>
        <dbReference type="SAM" id="MobiDB-lite"/>
    </source>
</evidence>
<reference evidence="3 4" key="1">
    <citation type="journal article" date="2013" name="PLoS Genet.">
        <title>The genome and development-dependent transcriptomes of Pyronema confluens: a window into fungal evolution.</title>
        <authorList>
            <person name="Traeger S."/>
            <person name="Altegoer F."/>
            <person name="Freitag M."/>
            <person name="Gabaldon T."/>
            <person name="Kempken F."/>
            <person name="Kumar A."/>
            <person name="Marcet-Houben M."/>
            <person name="Poggeler S."/>
            <person name="Stajich J.E."/>
            <person name="Nowrousian M."/>
        </authorList>
    </citation>
    <scope>NUCLEOTIDE SEQUENCE [LARGE SCALE GENOMIC DNA]</scope>
    <source>
        <strain evidence="4">CBS 100304</strain>
        <tissue evidence="3">Vegetative mycelium</tissue>
    </source>
</reference>
<feature type="chain" id="PRO_5004652014" evidence="2">
    <location>
        <begin position="22"/>
        <end position="207"/>
    </location>
</feature>
<feature type="signal peptide" evidence="2">
    <location>
        <begin position="1"/>
        <end position="21"/>
    </location>
</feature>
<protein>
    <submittedName>
        <fullName evidence="3">Uncharacterized protein</fullName>
    </submittedName>
</protein>
<sequence length="207" mass="21126">MQLSKVLSLAFVAVAMATVNGTNSRTANSTIAKAPVAKQMSPAEIMAKIDALDADNAAYHAAMDATIDTTSPPDAPPTHGRPAASVHIDEMMEDYKTEYEKEELLAMLPNATSAQVVEVEDVTVVNVNNGTNSTNSTTGGQPATTATVVNQGARLDNGRAVGASNGTNSTSGALPPPGPRANGAVGIQPVYGNALLGAFAAAMVYIV</sequence>
<name>U4LH90_PYROM</name>
<proteinExistence type="predicted"/>